<dbReference type="Proteomes" id="UP001061991">
    <property type="component" value="Plasmid p_unnamed2"/>
</dbReference>
<gene>
    <name evidence="1" type="ORF">N8E88_06200</name>
</gene>
<dbReference type="EMBL" id="CP104971">
    <property type="protein sequence ID" value="UXN57880.1"/>
    <property type="molecule type" value="Genomic_DNA"/>
</dbReference>
<keyword evidence="2" id="KW-1185">Reference proteome</keyword>
<evidence type="ECO:0000313" key="1">
    <source>
        <dbReference type="EMBL" id="UXN57880.1"/>
    </source>
</evidence>
<protein>
    <submittedName>
        <fullName evidence="1">Response regulator</fullName>
    </submittedName>
</protein>
<reference evidence="1" key="1">
    <citation type="submission" date="2022-09" db="EMBL/GenBank/DDBJ databases">
        <title>Interaction between co-microsymbionts with complementary sets of symbiotic genes in legume-rhizobium systems.</title>
        <authorList>
            <person name="Safronova V."/>
            <person name="Sazanova A."/>
            <person name="Afonin A."/>
            <person name="Chirak E."/>
        </authorList>
    </citation>
    <scope>NUCLEOTIDE SEQUENCE</scope>
    <source>
        <strain evidence="1">A18/3m</strain>
    </source>
</reference>
<proteinExistence type="predicted"/>
<accession>A0ACD4CWA5</accession>
<organism evidence="1 2">
    <name type="scientific">Phyllobacterium zundukense</name>
    <dbReference type="NCBI Taxonomy" id="1867719"/>
    <lineage>
        <taxon>Bacteria</taxon>
        <taxon>Pseudomonadati</taxon>
        <taxon>Pseudomonadota</taxon>
        <taxon>Alphaproteobacteria</taxon>
        <taxon>Hyphomicrobiales</taxon>
        <taxon>Phyllobacteriaceae</taxon>
        <taxon>Phyllobacterium</taxon>
    </lineage>
</organism>
<sequence length="127" mass="13586">MLSGRRVLVIEDEMLILMMIEDMLADLGCESVTSAATINQAIALINGQVFDAAMLDMNLNGKNSRAVADALAARDVPFVFSTGNSIHDVWDGYNGQAVLRKPFSNDDLVAMLTRLLSPNGVAISGIS</sequence>
<geneLocation type="plasmid" evidence="1 2">
    <name>p_unnamed2</name>
</geneLocation>
<name>A0ACD4CWA5_9HYPH</name>
<evidence type="ECO:0000313" key="2">
    <source>
        <dbReference type="Proteomes" id="UP001061991"/>
    </source>
</evidence>
<keyword evidence="1" id="KW-0614">Plasmid</keyword>